<accession>A0A6I4SY65</accession>
<organism evidence="3 4">
    <name type="scientific">Croceibacterium salegens</name>
    <dbReference type="NCBI Taxonomy" id="1737568"/>
    <lineage>
        <taxon>Bacteria</taxon>
        <taxon>Pseudomonadati</taxon>
        <taxon>Pseudomonadota</taxon>
        <taxon>Alphaproteobacteria</taxon>
        <taxon>Sphingomonadales</taxon>
        <taxon>Erythrobacteraceae</taxon>
        <taxon>Croceibacterium</taxon>
    </lineage>
</organism>
<sequence length="453" mass="47532">MNQARDRKGVNTMNSNNRSNRMIGLAVTSAMGAVLLAGCATGSAPRADLSANKAQVALAQGKTDKAIVNAEAAVQAEPRNAAYRAMLGTAYLEAGRFTSAATSFNDAMSLGDNSARTALSLALALSGGARYDEAVAVLNDWADAIAPADLGLAYALARQPQRGVQVMSNAIRSGDNTPKMRQNLAYAYALGGQWREARVMAEQDVPADQVGDRMQEWAVMAQPEAWQQRVAVLIGAPVGVADAGQPVTLALSNTPSVQQLAAEASAYATPDTDDGELPALDAGPSAGVPYEDYPAQRVDRPNDFQADSSTLAPSGGSMAQVAQNAVRFVQEPVVQSVAVRQGAAPRAAYVAASQKSDGTHLVQLGSFSSEQGARRAWGIYAKRYPELAGHEMVITEALVKGKRYWRVSAAGYSVASSQAMCGRVKSDGKGCFAYAEDRPLPGAVDTGVRMAMR</sequence>
<dbReference type="InterPro" id="IPR019734">
    <property type="entry name" value="TPR_rpt"/>
</dbReference>
<dbReference type="InterPro" id="IPR011990">
    <property type="entry name" value="TPR-like_helical_dom_sf"/>
</dbReference>
<evidence type="ECO:0000259" key="2">
    <source>
        <dbReference type="Pfam" id="PF05036"/>
    </source>
</evidence>
<name>A0A6I4SY65_9SPHN</name>
<dbReference type="AlphaFoldDB" id="A0A6I4SY65"/>
<dbReference type="GO" id="GO:0042834">
    <property type="term" value="F:peptidoglycan binding"/>
    <property type="evidence" value="ECO:0007669"/>
    <property type="project" value="InterPro"/>
</dbReference>
<dbReference type="Pfam" id="PF05036">
    <property type="entry name" value="SPOR"/>
    <property type="match status" value="1"/>
</dbReference>
<dbReference type="SUPFAM" id="SSF48452">
    <property type="entry name" value="TPR-like"/>
    <property type="match status" value="1"/>
</dbReference>
<dbReference type="PROSITE" id="PS50005">
    <property type="entry name" value="TPR"/>
    <property type="match status" value="1"/>
</dbReference>
<keyword evidence="4" id="KW-1185">Reference proteome</keyword>
<comment type="caution">
    <text evidence="3">The sequence shown here is derived from an EMBL/GenBank/DDBJ whole genome shotgun (WGS) entry which is preliminary data.</text>
</comment>
<protein>
    <submittedName>
        <fullName evidence="3">Tetratricopeptide repeat protein</fullName>
    </submittedName>
</protein>
<feature type="domain" description="SPOR" evidence="2">
    <location>
        <begin position="357"/>
        <end position="433"/>
    </location>
</feature>
<dbReference type="SMART" id="SM00028">
    <property type="entry name" value="TPR"/>
    <property type="match status" value="2"/>
</dbReference>
<keyword evidence="1" id="KW-0802">TPR repeat</keyword>
<evidence type="ECO:0000256" key="1">
    <source>
        <dbReference type="PROSITE-ProRule" id="PRU00339"/>
    </source>
</evidence>
<reference evidence="3 4" key="1">
    <citation type="submission" date="2019-12" db="EMBL/GenBank/DDBJ databases">
        <title>Genomic-based taxomic classification of the family Erythrobacteraceae.</title>
        <authorList>
            <person name="Xu L."/>
        </authorList>
    </citation>
    <scope>NUCLEOTIDE SEQUENCE [LARGE SCALE GENOMIC DNA]</scope>
    <source>
        <strain evidence="3 4">MCCC 1K01500</strain>
    </source>
</reference>
<evidence type="ECO:0000313" key="3">
    <source>
        <dbReference type="EMBL" id="MXO60975.1"/>
    </source>
</evidence>
<dbReference type="Gene3D" id="1.25.40.10">
    <property type="entry name" value="Tetratricopeptide repeat domain"/>
    <property type="match status" value="1"/>
</dbReference>
<feature type="repeat" description="TPR" evidence="1">
    <location>
        <begin position="81"/>
        <end position="114"/>
    </location>
</feature>
<proteinExistence type="predicted"/>
<dbReference type="InterPro" id="IPR007730">
    <property type="entry name" value="SPOR-like_dom"/>
</dbReference>
<dbReference type="EMBL" id="WTYM01000058">
    <property type="protein sequence ID" value="MXO60975.1"/>
    <property type="molecule type" value="Genomic_DNA"/>
</dbReference>
<dbReference type="Proteomes" id="UP000433652">
    <property type="component" value="Unassembled WGS sequence"/>
</dbReference>
<evidence type="ECO:0000313" key="4">
    <source>
        <dbReference type="Proteomes" id="UP000433652"/>
    </source>
</evidence>
<gene>
    <name evidence="3" type="ORF">GRI89_15645</name>
</gene>
<dbReference type="Pfam" id="PF14559">
    <property type="entry name" value="TPR_19"/>
    <property type="match status" value="1"/>
</dbReference>